<protein>
    <recommendedName>
        <fullName evidence="1">Reverse transcriptase Ty1/copia-type domain-containing protein</fullName>
    </recommendedName>
</protein>
<sequence length="158" mass="18001">MITFFPFAAIPPITFDVPLPTGTPQTNYESTYDPALYSPHELTHTPTSIPEEPTSYAQVEKFDKWREAMQCERDALEKNHTWSITPLPSGKHAIRCKWVFKLKLKADGNIYRYKARIAAKGFNQIVGIDYTDSFSPVAKAVIMRIFLIVTIAHGWPIQ</sequence>
<evidence type="ECO:0000313" key="2">
    <source>
        <dbReference type="EMBL" id="KAL0461433.1"/>
    </source>
</evidence>
<dbReference type="EMBL" id="JACGWN010000001">
    <property type="protein sequence ID" value="KAL0461433.1"/>
    <property type="molecule type" value="Genomic_DNA"/>
</dbReference>
<evidence type="ECO:0000259" key="1">
    <source>
        <dbReference type="Pfam" id="PF07727"/>
    </source>
</evidence>
<proteinExistence type="predicted"/>
<accession>A0AAW2Y6I6</accession>
<dbReference type="Pfam" id="PF07727">
    <property type="entry name" value="RVT_2"/>
    <property type="match status" value="1"/>
</dbReference>
<comment type="caution">
    <text evidence="2">The sequence shown here is derived from an EMBL/GenBank/DDBJ whole genome shotgun (WGS) entry which is preliminary data.</text>
</comment>
<organism evidence="2">
    <name type="scientific">Sesamum latifolium</name>
    <dbReference type="NCBI Taxonomy" id="2727402"/>
    <lineage>
        <taxon>Eukaryota</taxon>
        <taxon>Viridiplantae</taxon>
        <taxon>Streptophyta</taxon>
        <taxon>Embryophyta</taxon>
        <taxon>Tracheophyta</taxon>
        <taxon>Spermatophyta</taxon>
        <taxon>Magnoliopsida</taxon>
        <taxon>eudicotyledons</taxon>
        <taxon>Gunneridae</taxon>
        <taxon>Pentapetalae</taxon>
        <taxon>asterids</taxon>
        <taxon>lamiids</taxon>
        <taxon>Lamiales</taxon>
        <taxon>Pedaliaceae</taxon>
        <taxon>Sesamum</taxon>
    </lineage>
</organism>
<feature type="domain" description="Reverse transcriptase Ty1/copia-type" evidence="1">
    <location>
        <begin position="79"/>
        <end position="157"/>
    </location>
</feature>
<dbReference type="InterPro" id="IPR013103">
    <property type="entry name" value="RVT_2"/>
</dbReference>
<name>A0AAW2Y6I6_9LAMI</name>
<gene>
    <name evidence="2" type="ORF">Slati_0030900</name>
</gene>
<reference evidence="2" key="1">
    <citation type="submission" date="2020-06" db="EMBL/GenBank/DDBJ databases">
        <authorList>
            <person name="Li T."/>
            <person name="Hu X."/>
            <person name="Zhang T."/>
            <person name="Song X."/>
            <person name="Zhang H."/>
            <person name="Dai N."/>
            <person name="Sheng W."/>
            <person name="Hou X."/>
            <person name="Wei L."/>
        </authorList>
    </citation>
    <scope>NUCLEOTIDE SEQUENCE</scope>
    <source>
        <strain evidence="2">KEN1</strain>
        <tissue evidence="2">Leaf</tissue>
    </source>
</reference>
<reference evidence="2" key="2">
    <citation type="journal article" date="2024" name="Plant">
        <title>Genomic evolution and insights into agronomic trait innovations of Sesamum species.</title>
        <authorList>
            <person name="Miao H."/>
            <person name="Wang L."/>
            <person name="Qu L."/>
            <person name="Liu H."/>
            <person name="Sun Y."/>
            <person name="Le M."/>
            <person name="Wang Q."/>
            <person name="Wei S."/>
            <person name="Zheng Y."/>
            <person name="Lin W."/>
            <person name="Duan Y."/>
            <person name="Cao H."/>
            <person name="Xiong S."/>
            <person name="Wang X."/>
            <person name="Wei L."/>
            <person name="Li C."/>
            <person name="Ma Q."/>
            <person name="Ju M."/>
            <person name="Zhao R."/>
            <person name="Li G."/>
            <person name="Mu C."/>
            <person name="Tian Q."/>
            <person name="Mei H."/>
            <person name="Zhang T."/>
            <person name="Gao T."/>
            <person name="Zhang H."/>
        </authorList>
    </citation>
    <scope>NUCLEOTIDE SEQUENCE</scope>
    <source>
        <strain evidence="2">KEN1</strain>
    </source>
</reference>
<dbReference type="AlphaFoldDB" id="A0AAW2Y6I6"/>